<evidence type="ECO:0000256" key="4">
    <source>
        <dbReference type="ARBA" id="ARBA00022759"/>
    </source>
</evidence>
<evidence type="ECO:0000256" key="5">
    <source>
        <dbReference type="ARBA" id="ARBA00022801"/>
    </source>
</evidence>
<proteinExistence type="inferred from homology"/>
<name>A0A521ED74_9SPHI</name>
<dbReference type="InterPro" id="IPR020539">
    <property type="entry name" value="RNase_P_CS"/>
</dbReference>
<dbReference type="Pfam" id="PF00825">
    <property type="entry name" value="Ribonuclease_P"/>
    <property type="match status" value="1"/>
</dbReference>
<comment type="function">
    <text evidence="1 7">RNaseP catalyzes the removal of the 5'-leader sequence from pre-tRNA to produce the mature 5'-terminus. It can also cleave other RNA substrates such as 4.5S RNA. The protein component plays an auxiliary but essential role in vivo by binding to the 5'-leader sequence and broadening the substrate specificity of the ribozyme.</text>
</comment>
<gene>
    <name evidence="7" type="primary">rnpA</name>
    <name evidence="8" type="ORF">SAMN06265350_11326</name>
</gene>
<keyword evidence="3 7" id="KW-0540">Nuclease</keyword>
<comment type="subunit">
    <text evidence="7">Consists of a catalytic RNA component (M1 or rnpB) and a protein subunit.</text>
</comment>
<comment type="catalytic activity">
    <reaction evidence="7">
        <text>Endonucleolytic cleavage of RNA, removing 5'-extranucleotides from tRNA precursor.</text>
        <dbReference type="EC" id="3.1.26.5"/>
    </reaction>
</comment>
<dbReference type="HAMAP" id="MF_00227">
    <property type="entry name" value="RNase_P"/>
    <property type="match status" value="1"/>
</dbReference>
<comment type="similarity">
    <text evidence="7">Belongs to the RnpA family.</text>
</comment>
<dbReference type="EC" id="3.1.26.5" evidence="7"/>
<dbReference type="Proteomes" id="UP000315971">
    <property type="component" value="Unassembled WGS sequence"/>
</dbReference>
<dbReference type="GO" id="GO:0001682">
    <property type="term" value="P:tRNA 5'-leader removal"/>
    <property type="evidence" value="ECO:0007669"/>
    <property type="project" value="UniProtKB-UniRule"/>
</dbReference>
<dbReference type="PROSITE" id="PS00648">
    <property type="entry name" value="RIBONUCLEASE_P"/>
    <property type="match status" value="1"/>
</dbReference>
<keyword evidence="6 7" id="KW-0694">RNA-binding</keyword>
<dbReference type="InterPro" id="IPR020568">
    <property type="entry name" value="Ribosomal_Su5_D2-typ_SF"/>
</dbReference>
<evidence type="ECO:0000256" key="2">
    <source>
        <dbReference type="ARBA" id="ARBA00022694"/>
    </source>
</evidence>
<evidence type="ECO:0000256" key="3">
    <source>
        <dbReference type="ARBA" id="ARBA00022722"/>
    </source>
</evidence>
<dbReference type="SUPFAM" id="SSF54211">
    <property type="entry name" value="Ribosomal protein S5 domain 2-like"/>
    <property type="match status" value="1"/>
</dbReference>
<evidence type="ECO:0000256" key="7">
    <source>
        <dbReference type="HAMAP-Rule" id="MF_00227"/>
    </source>
</evidence>
<protein>
    <recommendedName>
        <fullName evidence="7">Ribonuclease P protein component</fullName>
        <shortName evidence="7">RNase P protein</shortName>
        <shortName evidence="7">RNaseP protein</shortName>
        <ecNumber evidence="7">3.1.26.5</ecNumber>
    </recommendedName>
    <alternativeName>
        <fullName evidence="7">Protein C5</fullName>
    </alternativeName>
</protein>
<dbReference type="AlphaFoldDB" id="A0A521ED74"/>
<evidence type="ECO:0000313" key="9">
    <source>
        <dbReference type="Proteomes" id="UP000315971"/>
    </source>
</evidence>
<dbReference type="Gene3D" id="3.30.230.10">
    <property type="match status" value="1"/>
</dbReference>
<evidence type="ECO:0000256" key="1">
    <source>
        <dbReference type="ARBA" id="ARBA00002663"/>
    </source>
</evidence>
<dbReference type="GO" id="GO:0000049">
    <property type="term" value="F:tRNA binding"/>
    <property type="evidence" value="ECO:0007669"/>
    <property type="project" value="UniProtKB-UniRule"/>
</dbReference>
<evidence type="ECO:0000256" key="6">
    <source>
        <dbReference type="ARBA" id="ARBA00022884"/>
    </source>
</evidence>
<dbReference type="GO" id="GO:0004526">
    <property type="term" value="F:ribonuclease P activity"/>
    <property type="evidence" value="ECO:0007669"/>
    <property type="project" value="UniProtKB-UniRule"/>
</dbReference>
<dbReference type="OrthoDB" id="1524972at2"/>
<accession>A0A521ED74</accession>
<keyword evidence="4 7" id="KW-0255">Endonuclease</keyword>
<evidence type="ECO:0000313" key="8">
    <source>
        <dbReference type="EMBL" id="SMO81401.1"/>
    </source>
</evidence>
<sequence length="130" mass="15696">MNTFKKEERLCSKKLIEELLHNGSSFLLYPLKVVWLIKPANEPNPYPTQLVISVAKKRFRRANKRNKVKRLIRESYRINKEEHLYNFLKEQQLTLLLMFSYVGKDIFTYSDLEKKIKLCLHRVVKEIEKR</sequence>
<dbReference type="InterPro" id="IPR000100">
    <property type="entry name" value="RNase_P"/>
</dbReference>
<organism evidence="8 9">
    <name type="scientific">Solitalea koreensis</name>
    <dbReference type="NCBI Taxonomy" id="543615"/>
    <lineage>
        <taxon>Bacteria</taxon>
        <taxon>Pseudomonadati</taxon>
        <taxon>Bacteroidota</taxon>
        <taxon>Sphingobacteriia</taxon>
        <taxon>Sphingobacteriales</taxon>
        <taxon>Sphingobacteriaceae</taxon>
        <taxon>Solitalea</taxon>
    </lineage>
</organism>
<dbReference type="RefSeq" id="WP_142604669.1">
    <property type="nucleotide sequence ID" value="NZ_FXSZ01000013.1"/>
</dbReference>
<dbReference type="EMBL" id="FXSZ01000013">
    <property type="protein sequence ID" value="SMO81401.1"/>
    <property type="molecule type" value="Genomic_DNA"/>
</dbReference>
<keyword evidence="5 7" id="KW-0378">Hydrolase</keyword>
<reference evidence="8 9" key="1">
    <citation type="submission" date="2017-05" db="EMBL/GenBank/DDBJ databases">
        <authorList>
            <person name="Varghese N."/>
            <person name="Submissions S."/>
        </authorList>
    </citation>
    <scope>NUCLEOTIDE SEQUENCE [LARGE SCALE GENOMIC DNA]</scope>
    <source>
        <strain evidence="8 9">DSM 21342</strain>
    </source>
</reference>
<keyword evidence="2 7" id="KW-0819">tRNA processing</keyword>
<dbReference type="InterPro" id="IPR014721">
    <property type="entry name" value="Ribsml_uS5_D2-typ_fold_subgr"/>
</dbReference>
<keyword evidence="9" id="KW-1185">Reference proteome</keyword>